<dbReference type="AlphaFoldDB" id="A0A7K9YFX8"/>
<dbReference type="Proteomes" id="UP000522663">
    <property type="component" value="Unassembled WGS sequence"/>
</dbReference>
<dbReference type="EMBL" id="VXAB01005002">
    <property type="protein sequence ID" value="NXJ08077.1"/>
    <property type="molecule type" value="Genomic_DNA"/>
</dbReference>
<feature type="region of interest" description="Disordered" evidence="1">
    <location>
        <begin position="1"/>
        <end position="34"/>
    </location>
</feature>
<protein>
    <submittedName>
        <fullName evidence="2">T22D4 protein</fullName>
    </submittedName>
</protein>
<gene>
    <name evidence="2" type="primary">Tsc22d4</name>
    <name evidence="2" type="ORF">ODOGUJ_R15191</name>
</gene>
<dbReference type="OrthoDB" id="8961796at2759"/>
<organism evidence="2 3">
    <name type="scientific">Odontophorus gujanensis</name>
    <name type="common">marbled wood quail</name>
    <dbReference type="NCBI Taxonomy" id="886794"/>
    <lineage>
        <taxon>Eukaryota</taxon>
        <taxon>Metazoa</taxon>
        <taxon>Chordata</taxon>
        <taxon>Craniata</taxon>
        <taxon>Vertebrata</taxon>
        <taxon>Euteleostomi</taxon>
        <taxon>Archelosauria</taxon>
        <taxon>Archosauria</taxon>
        <taxon>Dinosauria</taxon>
        <taxon>Saurischia</taxon>
        <taxon>Theropoda</taxon>
        <taxon>Coelurosauria</taxon>
        <taxon>Aves</taxon>
        <taxon>Neognathae</taxon>
        <taxon>Galloanserae</taxon>
        <taxon>Galliformes</taxon>
        <taxon>Odontophoridae</taxon>
        <taxon>Odontophorus</taxon>
    </lineage>
</organism>
<accession>A0A7K9YFX8</accession>
<sequence>KRSGFAITSVRGGAGSETEPEPSEPGAPGPSRFRLVRLPAAGETLRRGRWTCRDFYERGTAAGTSRVPLSLGSAPPRPAPPGPALL</sequence>
<feature type="non-terminal residue" evidence="2">
    <location>
        <position position="86"/>
    </location>
</feature>
<feature type="compositionally biased region" description="Pro residues" evidence="1">
    <location>
        <begin position="75"/>
        <end position="86"/>
    </location>
</feature>
<keyword evidence="3" id="KW-1185">Reference proteome</keyword>
<feature type="non-terminal residue" evidence="2">
    <location>
        <position position="1"/>
    </location>
</feature>
<proteinExistence type="predicted"/>
<reference evidence="2 3" key="1">
    <citation type="submission" date="2019-09" db="EMBL/GenBank/DDBJ databases">
        <title>Bird 10,000 Genomes (B10K) Project - Family phase.</title>
        <authorList>
            <person name="Zhang G."/>
        </authorList>
    </citation>
    <scope>NUCLEOTIDE SEQUENCE [LARGE SCALE GENOMIC DNA]</scope>
    <source>
        <strain evidence="2">B10K-DU-001-53</strain>
        <tissue evidence="2">Muscle</tissue>
    </source>
</reference>
<evidence type="ECO:0000313" key="2">
    <source>
        <dbReference type="EMBL" id="NXJ08077.1"/>
    </source>
</evidence>
<name>A0A7K9YFX8_9GALL</name>
<comment type="caution">
    <text evidence="2">The sequence shown here is derived from an EMBL/GenBank/DDBJ whole genome shotgun (WGS) entry which is preliminary data.</text>
</comment>
<evidence type="ECO:0000313" key="3">
    <source>
        <dbReference type="Proteomes" id="UP000522663"/>
    </source>
</evidence>
<evidence type="ECO:0000256" key="1">
    <source>
        <dbReference type="SAM" id="MobiDB-lite"/>
    </source>
</evidence>
<feature type="region of interest" description="Disordered" evidence="1">
    <location>
        <begin position="61"/>
        <end position="86"/>
    </location>
</feature>